<evidence type="ECO:0000313" key="6">
    <source>
        <dbReference type="Proteomes" id="UP001549076"/>
    </source>
</evidence>
<dbReference type="PANTHER" id="PTHR43270">
    <property type="entry name" value="BETA-ALA-HIS DIPEPTIDASE"/>
    <property type="match status" value="1"/>
</dbReference>
<comment type="caution">
    <text evidence="5">The sequence shown here is derived from an EMBL/GenBank/DDBJ whole genome shotgun (WGS) entry which is preliminary data.</text>
</comment>
<evidence type="ECO:0000256" key="1">
    <source>
        <dbReference type="ARBA" id="ARBA00022670"/>
    </source>
</evidence>
<evidence type="ECO:0000256" key="3">
    <source>
        <dbReference type="ARBA" id="ARBA00022801"/>
    </source>
</evidence>
<proteinExistence type="predicted"/>
<dbReference type="RefSeq" id="WP_354196985.1">
    <property type="nucleotide sequence ID" value="NZ_JBEPML010000012.1"/>
</dbReference>
<feature type="domain" description="Peptidase M20 dimerisation" evidence="4">
    <location>
        <begin position="203"/>
        <end position="359"/>
    </location>
</feature>
<dbReference type="NCBIfam" id="NF006579">
    <property type="entry name" value="PRK09104.1"/>
    <property type="match status" value="1"/>
</dbReference>
<dbReference type="Gene3D" id="3.30.70.360">
    <property type="match status" value="1"/>
</dbReference>
<dbReference type="Pfam" id="PF07687">
    <property type="entry name" value="M20_dimer"/>
    <property type="match status" value="1"/>
</dbReference>
<dbReference type="InterPro" id="IPR051458">
    <property type="entry name" value="Cyt/Met_Dipeptidase"/>
</dbReference>
<dbReference type="EMBL" id="JBEPML010000012">
    <property type="protein sequence ID" value="MET3793238.1"/>
    <property type="molecule type" value="Genomic_DNA"/>
</dbReference>
<dbReference type="SUPFAM" id="SSF53187">
    <property type="entry name" value="Zn-dependent exopeptidases"/>
    <property type="match status" value="1"/>
</dbReference>
<keyword evidence="6" id="KW-1185">Reference proteome</keyword>
<evidence type="ECO:0000259" key="4">
    <source>
        <dbReference type="Pfam" id="PF07687"/>
    </source>
</evidence>
<dbReference type="InterPro" id="IPR002933">
    <property type="entry name" value="Peptidase_M20"/>
</dbReference>
<evidence type="ECO:0000313" key="5">
    <source>
        <dbReference type="EMBL" id="MET3793238.1"/>
    </source>
</evidence>
<dbReference type="PANTHER" id="PTHR43270:SF12">
    <property type="entry name" value="SUCCINYL-DIAMINOPIMELATE DESUCCINYLASE"/>
    <property type="match status" value="1"/>
</dbReference>
<accession>A0ABV2N4L0</accession>
<keyword evidence="2" id="KW-0479">Metal-binding</keyword>
<sequence length="464" mass="50235">MTAIEGVLANVDANLDTAIRKLLALLAIPSISGDPAYAGSVAAAAGWLQGELSGLGFDARIVPTAGLPVVLAHSRPDMHEEGPGLLFYGHYDVQPVGNLEDWTHPPFEPSLIMEDGLRRFYARGSSDSKSQLWTFIEALRAWKETRGAFPGKITILLEGEEEAGSASLPAFIRDHRDELQCDVAFICDSDMWSPTQAALTTQLKGLVHEKVTIFGPNPDLHSGFFGAVAANPIRILSNILSSLHDATGKVAIDGFYDGVPDIPETLRCQWQSLCEGAHMLESTDLRGGSIEAGYSPLEAIWGRPTVDMNGITAGNQGPGERSVLPGSATARLSFRLVNGQDPETVREKFRTFVRRQVPDGCRVEFEGANGSRALVTRPENPFLQAVSDGLEAEWQTPTVHKGSGGSVPLAEMFSDVLSVECIIIGFILSDDAIHGPDEHYDVERFHKGARSWVRILDRIAGLKT</sequence>
<gene>
    <name evidence="5" type="ORF">ABID37_003462</name>
</gene>
<protein>
    <submittedName>
        <fullName evidence="5">Acetylornithine deacetylase/succinyl-diaminopimelate desuccinylase-like protein</fullName>
    </submittedName>
</protein>
<dbReference type="Proteomes" id="UP001549076">
    <property type="component" value="Unassembled WGS sequence"/>
</dbReference>
<dbReference type="InterPro" id="IPR011650">
    <property type="entry name" value="Peptidase_M20_dimer"/>
</dbReference>
<evidence type="ECO:0000256" key="2">
    <source>
        <dbReference type="ARBA" id="ARBA00022723"/>
    </source>
</evidence>
<keyword evidence="1" id="KW-0645">Protease</keyword>
<reference evidence="5 6" key="1">
    <citation type="submission" date="2024-06" db="EMBL/GenBank/DDBJ databases">
        <title>Genomic Encyclopedia of Type Strains, Phase IV (KMG-IV): sequencing the most valuable type-strain genomes for metagenomic binning, comparative biology and taxonomic classification.</title>
        <authorList>
            <person name="Goeker M."/>
        </authorList>
    </citation>
    <scope>NUCLEOTIDE SEQUENCE [LARGE SCALE GENOMIC DNA]</scope>
    <source>
        <strain evidence="5 6">DSM 27865</strain>
    </source>
</reference>
<dbReference type="Pfam" id="PF01546">
    <property type="entry name" value="Peptidase_M20"/>
    <property type="match status" value="1"/>
</dbReference>
<keyword evidence="3" id="KW-0378">Hydrolase</keyword>
<name>A0ABV2N4L0_9HYPH</name>
<dbReference type="SUPFAM" id="SSF55031">
    <property type="entry name" value="Bacterial exopeptidase dimerisation domain"/>
    <property type="match status" value="1"/>
</dbReference>
<organism evidence="5 6">
    <name type="scientific">Aquamicrobium terrae</name>
    <dbReference type="NCBI Taxonomy" id="1324945"/>
    <lineage>
        <taxon>Bacteria</taxon>
        <taxon>Pseudomonadati</taxon>
        <taxon>Pseudomonadota</taxon>
        <taxon>Alphaproteobacteria</taxon>
        <taxon>Hyphomicrobiales</taxon>
        <taxon>Phyllobacteriaceae</taxon>
        <taxon>Aquamicrobium</taxon>
    </lineage>
</organism>
<dbReference type="InterPro" id="IPR036264">
    <property type="entry name" value="Bact_exopeptidase_dim_dom"/>
</dbReference>
<dbReference type="Gene3D" id="3.40.630.10">
    <property type="entry name" value="Zn peptidases"/>
    <property type="match status" value="1"/>
</dbReference>